<evidence type="ECO:0000313" key="3">
    <source>
        <dbReference type="Proteomes" id="UP001140453"/>
    </source>
</evidence>
<dbReference type="Proteomes" id="UP001140453">
    <property type="component" value="Unassembled WGS sequence"/>
</dbReference>
<gene>
    <name evidence="2" type="ORF">N0V93_002487</name>
</gene>
<dbReference type="OrthoDB" id="3477286at2759"/>
<reference evidence="2" key="1">
    <citation type="submission" date="2022-10" db="EMBL/GenBank/DDBJ databases">
        <title>Tapping the CABI collections for fungal endophytes: first genome assemblies for Collariella, Neodidymelliopsis, Ascochyta clinopodiicola, Didymella pomorum, Didymosphaeria variabile, Neocosmospora piperis and Neocucurbitaria cava.</title>
        <authorList>
            <person name="Hill R."/>
        </authorList>
    </citation>
    <scope>NUCLEOTIDE SEQUENCE</scope>
    <source>
        <strain evidence="2">IMI 355082</strain>
    </source>
</reference>
<dbReference type="PANTHER" id="PTHR24148:SF73">
    <property type="entry name" value="HET DOMAIN PROTEIN (AFU_ORTHOLOGUE AFUA_8G01020)"/>
    <property type="match status" value="1"/>
</dbReference>
<evidence type="ECO:0000259" key="1">
    <source>
        <dbReference type="Pfam" id="PF06985"/>
    </source>
</evidence>
<keyword evidence="3" id="KW-1185">Reference proteome</keyword>
<sequence length="678" mass="76392">MAPPPLTPTEEDSEEMKGSGVGIELASSQTSTYNKQARFKPSSQFIVKVMTRGIYQKRLVADLREIRLLTVVGVDVHGTIVCNLTTVSLITQPRPTFNALSYVWGDSNQQKTVTVNGVPMTVTANLELALRSLLDRLPSANLSKATIDTPIWIDAVCINQNDLVERGHQVSMMDSIYSAAHLVLIFLGKGDLHTDWAMERLNDAQFRDEMHRLGQINFDNARHLNEEQIRLTHILGKNINRRAWWSRMWVLQELVLASRDPIIIVGKRDIQWSKYVDFYMTGMGFSSNYALLYPDRWKEIGKGLETYPLISSSIGFWHQTRNRYQKEGALRFVDIFPRLLMSQATDDRDLVYGCLGLAHAEDASRIVVDYARPAMDVFQSVAALIWSSKDPKALSESIQSFSFKRSPDMAKYPSWVPNFAIQNLEESEWFTASGLYEEPAWEETPIFGSVNITIGESGKVLKMRAVVLDTIVAEFYVDRFYGSGVRSLEADDLELLRRLEDMIMGVKDKEVDSNHPLYTLRDLRCKNTVPETLVYFHEESEAGSAADLMLMWNTLLGQRQSCSTTTQGLSTWTGDRESETGKLTTDSLVLLLEALDRRIAYRKVIITDVGFAGVGTANLEIGDLVVSPHGADCFYVLRPVPPGYEMVGFAYLAGLRDLDRINMAVQDGLLQDVILDIH</sequence>
<accession>A0A9W8YWK2</accession>
<dbReference type="PANTHER" id="PTHR24148">
    <property type="entry name" value="ANKYRIN REPEAT DOMAIN-CONTAINING PROTEIN 39 HOMOLOG-RELATED"/>
    <property type="match status" value="1"/>
</dbReference>
<proteinExistence type="predicted"/>
<dbReference type="EMBL" id="JAPEVB010000002">
    <property type="protein sequence ID" value="KAJ4393279.1"/>
    <property type="molecule type" value="Genomic_DNA"/>
</dbReference>
<comment type="caution">
    <text evidence="2">The sequence shown here is derived from an EMBL/GenBank/DDBJ whole genome shotgun (WGS) entry which is preliminary data.</text>
</comment>
<feature type="domain" description="Heterokaryon incompatibility" evidence="1">
    <location>
        <begin position="97"/>
        <end position="253"/>
    </location>
</feature>
<evidence type="ECO:0000313" key="2">
    <source>
        <dbReference type="EMBL" id="KAJ4393279.1"/>
    </source>
</evidence>
<dbReference type="Pfam" id="PF06985">
    <property type="entry name" value="HET"/>
    <property type="match status" value="1"/>
</dbReference>
<dbReference type="InterPro" id="IPR010730">
    <property type="entry name" value="HET"/>
</dbReference>
<name>A0A9W8YWK2_9PEZI</name>
<dbReference type="InterPro" id="IPR052895">
    <property type="entry name" value="HetReg/Transcr_Mod"/>
</dbReference>
<organism evidence="2 3">
    <name type="scientific">Gnomoniopsis smithogilvyi</name>
    <dbReference type="NCBI Taxonomy" id="1191159"/>
    <lineage>
        <taxon>Eukaryota</taxon>
        <taxon>Fungi</taxon>
        <taxon>Dikarya</taxon>
        <taxon>Ascomycota</taxon>
        <taxon>Pezizomycotina</taxon>
        <taxon>Sordariomycetes</taxon>
        <taxon>Sordariomycetidae</taxon>
        <taxon>Diaporthales</taxon>
        <taxon>Gnomoniaceae</taxon>
        <taxon>Gnomoniopsis</taxon>
    </lineage>
</organism>
<protein>
    <recommendedName>
        <fullName evidence="1">Heterokaryon incompatibility domain-containing protein</fullName>
    </recommendedName>
</protein>
<dbReference type="AlphaFoldDB" id="A0A9W8YWK2"/>